<feature type="domain" description="NERD" evidence="1">
    <location>
        <begin position="41"/>
        <end position="155"/>
    </location>
</feature>
<sequence>MIMKPRTIPRRILQNEALLRRLPEFHRKRHEIEKDNRNRISGYKGERQLDYFLGFLPNEFKVYNDLRFKNHTAFQIDTLLITPFFTAIIEVKNYTGTLYFEPLSDQVIQKHAEKELVIPNPISQVKRQAAQFIDWMQNEKLPVVPIEHFVVMANPLTYIKTEKENRDILNTVIHAEKIIDRLLEAKNHYQKQLLYPHQIKEINKKLLLKHTPSNKKILEIYGIAEKELIRGVQCNSCNSFNIIRRNRKWHCSICQNISNTAHRQAIYDYFLLINDQISNTDCREFLNIKSRHMTYKFLSSMNLKNKGVTKSRVYIENNPE</sequence>
<dbReference type="RefSeq" id="WP_009331227.1">
    <property type="nucleotide sequence ID" value="NZ_CP062790.1"/>
</dbReference>
<name>A0ABX3CTZ5_9BACI</name>
<comment type="caution">
    <text evidence="2">The sequence shown here is derived from an EMBL/GenBank/DDBJ whole genome shotgun (WGS) entry which is preliminary data.</text>
</comment>
<reference evidence="2 3" key="1">
    <citation type="submission" date="2016-07" db="EMBL/GenBank/DDBJ databases">
        <title>Bacillus oceanisediminis whole genome.</title>
        <authorList>
            <person name="Pal Y."/>
            <person name="Verma A."/>
            <person name="Mual P."/>
            <person name="Srinivasan K."/>
        </authorList>
    </citation>
    <scope>NUCLEOTIDE SEQUENCE [LARGE SCALE GENOMIC DNA]</scope>
    <source>
        <strain evidence="2 3">Bhandara28</strain>
    </source>
</reference>
<keyword evidence="3" id="KW-1185">Reference proteome</keyword>
<evidence type="ECO:0000313" key="3">
    <source>
        <dbReference type="Proteomes" id="UP000180194"/>
    </source>
</evidence>
<proteinExistence type="predicted"/>
<organism evidence="2 3">
    <name type="scientific">Cytobacillus oceanisediminis</name>
    <dbReference type="NCBI Taxonomy" id="665099"/>
    <lineage>
        <taxon>Bacteria</taxon>
        <taxon>Bacillati</taxon>
        <taxon>Bacillota</taxon>
        <taxon>Bacilli</taxon>
        <taxon>Bacillales</taxon>
        <taxon>Bacillaceae</taxon>
        <taxon>Cytobacillus</taxon>
    </lineage>
</organism>
<dbReference type="EMBL" id="MBRJ01000016">
    <property type="protein sequence ID" value="OHX48959.1"/>
    <property type="molecule type" value="Genomic_DNA"/>
</dbReference>
<protein>
    <recommendedName>
        <fullName evidence="1">NERD domain-containing protein</fullName>
    </recommendedName>
</protein>
<accession>A0ABX3CTZ5</accession>
<dbReference type="PROSITE" id="PS50965">
    <property type="entry name" value="NERD"/>
    <property type="match status" value="1"/>
</dbReference>
<dbReference type="Proteomes" id="UP000180194">
    <property type="component" value="Unassembled WGS sequence"/>
</dbReference>
<evidence type="ECO:0000313" key="2">
    <source>
        <dbReference type="EMBL" id="OHX48959.1"/>
    </source>
</evidence>
<dbReference type="Pfam" id="PF08378">
    <property type="entry name" value="NERD"/>
    <property type="match status" value="1"/>
</dbReference>
<evidence type="ECO:0000259" key="1">
    <source>
        <dbReference type="PROSITE" id="PS50965"/>
    </source>
</evidence>
<dbReference type="InterPro" id="IPR011528">
    <property type="entry name" value="NERD"/>
</dbReference>
<gene>
    <name evidence="2" type="ORF">BBV17_14165</name>
</gene>